<evidence type="ECO:0000256" key="2">
    <source>
        <dbReference type="RuleBase" id="RU003749"/>
    </source>
</evidence>
<dbReference type="InterPro" id="IPR036513">
    <property type="entry name" value="STAS_dom_sf"/>
</dbReference>
<dbReference type="Gene3D" id="3.30.750.24">
    <property type="entry name" value="STAS domain"/>
    <property type="match status" value="1"/>
</dbReference>
<dbReference type="CDD" id="cd07043">
    <property type="entry name" value="STAS_anti-anti-sigma_factors"/>
    <property type="match status" value="1"/>
</dbReference>
<accession>A0A9D1Z763</accession>
<evidence type="ECO:0000313" key="5">
    <source>
        <dbReference type="Proteomes" id="UP000824135"/>
    </source>
</evidence>
<reference evidence="4" key="2">
    <citation type="submission" date="2021-04" db="EMBL/GenBank/DDBJ databases">
        <authorList>
            <person name="Gilroy R."/>
        </authorList>
    </citation>
    <scope>NUCLEOTIDE SEQUENCE</scope>
    <source>
        <strain evidence="4">CHK199-9574</strain>
    </source>
</reference>
<evidence type="ECO:0000313" key="4">
    <source>
        <dbReference type="EMBL" id="HIY77469.1"/>
    </source>
</evidence>
<dbReference type="InterPro" id="IPR003658">
    <property type="entry name" value="Anti-sigma_ant"/>
</dbReference>
<dbReference type="PANTHER" id="PTHR33495">
    <property type="entry name" value="ANTI-SIGMA FACTOR ANTAGONIST TM_1081-RELATED-RELATED"/>
    <property type="match status" value="1"/>
</dbReference>
<gene>
    <name evidence="4" type="ORF">H9728_00315</name>
</gene>
<dbReference type="AlphaFoldDB" id="A0A9D1Z763"/>
<protein>
    <recommendedName>
        <fullName evidence="2">Anti-sigma factor antagonist</fullName>
    </recommendedName>
</protein>
<evidence type="ECO:0000256" key="1">
    <source>
        <dbReference type="ARBA" id="ARBA00009013"/>
    </source>
</evidence>
<dbReference type="InterPro" id="IPR002645">
    <property type="entry name" value="STAS_dom"/>
</dbReference>
<reference evidence="4" key="1">
    <citation type="journal article" date="2021" name="PeerJ">
        <title>Extensive microbial diversity within the chicken gut microbiome revealed by metagenomics and culture.</title>
        <authorList>
            <person name="Gilroy R."/>
            <person name="Ravi A."/>
            <person name="Getino M."/>
            <person name="Pursley I."/>
            <person name="Horton D.L."/>
            <person name="Alikhan N.F."/>
            <person name="Baker D."/>
            <person name="Gharbi K."/>
            <person name="Hall N."/>
            <person name="Watson M."/>
            <person name="Adriaenssens E.M."/>
            <person name="Foster-Nyarko E."/>
            <person name="Jarju S."/>
            <person name="Secka A."/>
            <person name="Antonio M."/>
            <person name="Oren A."/>
            <person name="Chaudhuri R.R."/>
            <person name="La Ragione R."/>
            <person name="Hildebrand F."/>
            <person name="Pallen M.J."/>
        </authorList>
    </citation>
    <scope>NUCLEOTIDE SEQUENCE</scope>
    <source>
        <strain evidence="4">CHK199-9574</strain>
    </source>
</reference>
<evidence type="ECO:0000259" key="3">
    <source>
        <dbReference type="PROSITE" id="PS50801"/>
    </source>
</evidence>
<dbReference type="NCBIfam" id="TIGR00377">
    <property type="entry name" value="ant_ant_sig"/>
    <property type="match status" value="1"/>
</dbReference>
<name>A0A9D1Z763_9FIRM</name>
<dbReference type="PROSITE" id="PS50801">
    <property type="entry name" value="STAS"/>
    <property type="match status" value="1"/>
</dbReference>
<organism evidence="4 5">
    <name type="scientific">Candidatus Borkfalkia excrementavium</name>
    <dbReference type="NCBI Taxonomy" id="2838505"/>
    <lineage>
        <taxon>Bacteria</taxon>
        <taxon>Bacillati</taxon>
        <taxon>Bacillota</taxon>
        <taxon>Clostridia</taxon>
        <taxon>Christensenellales</taxon>
        <taxon>Christensenellaceae</taxon>
        <taxon>Candidatus Borkfalkia</taxon>
    </lineage>
</organism>
<comment type="similarity">
    <text evidence="1 2">Belongs to the anti-sigma-factor antagonist family.</text>
</comment>
<comment type="caution">
    <text evidence="4">The sequence shown here is derived from an EMBL/GenBank/DDBJ whole genome shotgun (WGS) entry which is preliminary data.</text>
</comment>
<proteinExistence type="inferred from homology"/>
<sequence>MKITAKAAGNSLYIYLDGELDEYNAALVRQEVDGAIDAHASCERVIVNLAGVKFMDSTGIGFLIGRYKKLRRCSTPMFIQSPDTAADKILSMSGVYTLIPKM</sequence>
<dbReference type="SUPFAM" id="SSF52091">
    <property type="entry name" value="SpoIIaa-like"/>
    <property type="match status" value="1"/>
</dbReference>
<dbReference type="GO" id="GO:0043856">
    <property type="term" value="F:anti-sigma factor antagonist activity"/>
    <property type="evidence" value="ECO:0007669"/>
    <property type="project" value="InterPro"/>
</dbReference>
<feature type="domain" description="STAS" evidence="3">
    <location>
        <begin position="1"/>
        <end position="102"/>
    </location>
</feature>
<dbReference type="Proteomes" id="UP000824135">
    <property type="component" value="Unassembled WGS sequence"/>
</dbReference>
<dbReference type="Pfam" id="PF01740">
    <property type="entry name" value="STAS"/>
    <property type="match status" value="1"/>
</dbReference>
<dbReference type="PANTHER" id="PTHR33495:SF2">
    <property type="entry name" value="ANTI-SIGMA FACTOR ANTAGONIST TM_1081-RELATED"/>
    <property type="match status" value="1"/>
</dbReference>
<dbReference type="EMBL" id="DXCO01000003">
    <property type="protein sequence ID" value="HIY77469.1"/>
    <property type="molecule type" value="Genomic_DNA"/>
</dbReference>